<keyword evidence="3" id="KW-1185">Reference proteome</keyword>
<name>A0ABR0LZ50_9PEZI</name>
<dbReference type="InterPro" id="IPR001810">
    <property type="entry name" value="F-box_dom"/>
</dbReference>
<protein>
    <recommendedName>
        <fullName evidence="1">F-box domain-containing protein</fullName>
    </recommendedName>
</protein>
<comment type="caution">
    <text evidence="2">The sequence shown here is derived from an EMBL/GenBank/DDBJ whole genome shotgun (WGS) entry which is preliminary data.</text>
</comment>
<evidence type="ECO:0000313" key="3">
    <source>
        <dbReference type="Proteomes" id="UP001357485"/>
    </source>
</evidence>
<sequence length="174" mass="19028">MVSSTPATQTTEAKAKRTVPQSAAPSCFSALPAELVLNIASFLPATDLVNGLMRVDRATHHLVRNHELSVTKELSSNSYPTLTALHGVAAPKGWDDTDEHHFAQTVACLRGDKSAGDVAELVAGIRSRPLLHLYLLARVEAWALDARVEYLTSPWELFQKVFWLGDKARALGVW</sequence>
<evidence type="ECO:0000259" key="1">
    <source>
        <dbReference type="PROSITE" id="PS50181"/>
    </source>
</evidence>
<dbReference type="CDD" id="cd09917">
    <property type="entry name" value="F-box_SF"/>
    <property type="match status" value="1"/>
</dbReference>
<organism evidence="2 3">
    <name type="scientific">Cryomyces antarcticus</name>
    <dbReference type="NCBI Taxonomy" id="329879"/>
    <lineage>
        <taxon>Eukaryota</taxon>
        <taxon>Fungi</taxon>
        <taxon>Dikarya</taxon>
        <taxon>Ascomycota</taxon>
        <taxon>Pezizomycotina</taxon>
        <taxon>Dothideomycetes</taxon>
        <taxon>Dothideomycetes incertae sedis</taxon>
        <taxon>Cryomyces</taxon>
    </lineage>
</organism>
<evidence type="ECO:0000313" key="2">
    <source>
        <dbReference type="EMBL" id="KAK5256952.1"/>
    </source>
</evidence>
<dbReference type="InterPro" id="IPR036047">
    <property type="entry name" value="F-box-like_dom_sf"/>
</dbReference>
<accession>A0ABR0LZ50</accession>
<dbReference type="EMBL" id="JAVRRA010008342">
    <property type="protein sequence ID" value="KAK5256952.1"/>
    <property type="molecule type" value="Genomic_DNA"/>
</dbReference>
<dbReference type="PROSITE" id="PS50181">
    <property type="entry name" value="FBOX"/>
    <property type="match status" value="1"/>
</dbReference>
<dbReference type="Proteomes" id="UP001357485">
    <property type="component" value="Unassembled WGS sequence"/>
</dbReference>
<reference evidence="2 3" key="1">
    <citation type="submission" date="2023-08" db="EMBL/GenBank/DDBJ databases">
        <title>Black Yeasts Isolated from many extreme environments.</title>
        <authorList>
            <person name="Coleine C."/>
            <person name="Stajich J.E."/>
            <person name="Selbmann L."/>
        </authorList>
    </citation>
    <scope>NUCLEOTIDE SEQUENCE [LARGE SCALE GENOMIC DNA]</scope>
    <source>
        <strain evidence="2 3">CCFEE 536</strain>
    </source>
</reference>
<feature type="domain" description="F-box" evidence="1">
    <location>
        <begin position="25"/>
        <end position="74"/>
    </location>
</feature>
<proteinExistence type="predicted"/>
<dbReference type="SUPFAM" id="SSF81383">
    <property type="entry name" value="F-box domain"/>
    <property type="match status" value="1"/>
</dbReference>
<gene>
    <name evidence="2" type="ORF">LTR16_001991</name>
</gene>